<dbReference type="AlphaFoldDB" id="A0A3D9HY59"/>
<name>A0A3D9HY59_9PROT</name>
<dbReference type="UniPathway" id="UPA00356">
    <property type="reaction ID" value="UER00440"/>
</dbReference>
<dbReference type="Pfam" id="PF01370">
    <property type="entry name" value="Epimerase"/>
    <property type="match status" value="1"/>
</dbReference>
<feature type="active site" description="Proton acceptor" evidence="4">
    <location>
        <position position="183"/>
    </location>
</feature>
<comment type="function">
    <text evidence="4">Catalyzes the interconversion between ADP-D-glycero-beta-D-manno-heptose and ADP-L-glycero-beta-D-manno-heptose via an epimerization at carbon 6 of the heptose.</text>
</comment>
<keyword evidence="2 4" id="KW-0413">Isomerase</keyword>
<gene>
    <name evidence="4" type="primary">hldD</name>
    <name evidence="6" type="ORF">DFP90_1011104</name>
</gene>
<comment type="catalytic activity">
    <reaction evidence="4">
        <text>ADP-D-glycero-beta-D-manno-heptose = ADP-L-glycero-beta-D-manno-heptose</text>
        <dbReference type="Rhea" id="RHEA:17577"/>
        <dbReference type="ChEBI" id="CHEBI:59967"/>
        <dbReference type="ChEBI" id="CHEBI:61506"/>
        <dbReference type="EC" id="5.1.3.20"/>
    </reaction>
</comment>
<feature type="domain" description="NAD-dependent epimerase/dehydratase" evidence="5">
    <location>
        <begin position="3"/>
        <end position="248"/>
    </location>
</feature>
<feature type="binding site" evidence="4">
    <location>
        <position position="192"/>
    </location>
    <ligand>
        <name>substrate</name>
    </ligand>
</feature>
<comment type="cofactor">
    <cofactor evidence="4">
        <name>NADP(+)</name>
        <dbReference type="ChEBI" id="CHEBI:58349"/>
    </cofactor>
    <text evidence="4">Binds 1 NADP(+) per subunit.</text>
</comment>
<dbReference type="GO" id="GO:0008712">
    <property type="term" value="F:ADP-glyceromanno-heptose 6-epimerase activity"/>
    <property type="evidence" value="ECO:0007669"/>
    <property type="project" value="UniProtKB-UniRule"/>
</dbReference>
<dbReference type="InterPro" id="IPR001509">
    <property type="entry name" value="Epimerase_deHydtase"/>
</dbReference>
<dbReference type="EMBL" id="QRDW01000001">
    <property type="protein sequence ID" value="RED54301.1"/>
    <property type="molecule type" value="Genomic_DNA"/>
</dbReference>
<dbReference type="CDD" id="cd05248">
    <property type="entry name" value="ADP_GME_SDR_e"/>
    <property type="match status" value="1"/>
</dbReference>
<comment type="subunit">
    <text evidence="4">Homopentamer.</text>
</comment>
<dbReference type="GO" id="GO:0005975">
    <property type="term" value="P:carbohydrate metabolic process"/>
    <property type="evidence" value="ECO:0007669"/>
    <property type="project" value="UniProtKB-UniRule"/>
</dbReference>
<feature type="binding site" evidence="4">
    <location>
        <position position="174"/>
    </location>
    <ligand>
        <name>substrate</name>
    </ligand>
</feature>
<feature type="binding site" evidence="4">
    <location>
        <begin position="31"/>
        <end position="32"/>
    </location>
    <ligand>
        <name>NADP(+)</name>
        <dbReference type="ChEBI" id="CHEBI:58349"/>
    </ligand>
</feature>
<feature type="binding site" evidence="4">
    <location>
        <begin position="10"/>
        <end position="11"/>
    </location>
    <ligand>
        <name>NADP(+)</name>
        <dbReference type="ChEBI" id="CHEBI:58349"/>
    </ligand>
</feature>
<evidence type="ECO:0000313" key="7">
    <source>
        <dbReference type="Proteomes" id="UP000256845"/>
    </source>
</evidence>
<comment type="caution">
    <text evidence="4">Lacks conserved residue(s) required for the propagation of feature annotation.</text>
</comment>
<feature type="binding site" evidence="4">
    <location>
        <position position="185"/>
    </location>
    <ligand>
        <name>substrate</name>
    </ligand>
</feature>
<dbReference type="NCBIfam" id="TIGR02197">
    <property type="entry name" value="heptose_epim"/>
    <property type="match status" value="1"/>
</dbReference>
<proteinExistence type="inferred from homology"/>
<accession>A0A3D9HY59</accession>
<feature type="binding site" evidence="4">
    <location>
        <position position="38"/>
    </location>
    <ligand>
        <name>NADP(+)</name>
        <dbReference type="ChEBI" id="CHEBI:58349"/>
    </ligand>
</feature>
<feature type="binding site" evidence="4">
    <location>
        <position position="90"/>
    </location>
    <ligand>
        <name>NADP(+)</name>
        <dbReference type="ChEBI" id="CHEBI:58349"/>
    </ligand>
</feature>
<dbReference type="GO" id="GO:0050661">
    <property type="term" value="F:NADP binding"/>
    <property type="evidence" value="ECO:0007669"/>
    <property type="project" value="InterPro"/>
</dbReference>
<evidence type="ECO:0000259" key="5">
    <source>
        <dbReference type="Pfam" id="PF01370"/>
    </source>
</evidence>
<sequence length="327" mass="36561">MYLVTGGAGFIGSNIVAELHARGLGPVAVSDRLRSGEKWRNLAKHPICALVDPDHVMDWLAGEGRDTQVIFHMGACSSTTETDADFIWRNNVDFTMKLWHWCAENGRRLIYASSAATYGDGKQGFDDNQDLATLDGLRPLNPYGWSKQVVDCQAVRLAGEGKAPKQWAGLKFFNVYGPNEYHKGGQRSVVAQLFDQIRETGGAKLFQSHHPDYADGGQMRDFVWVGDCVNMMLWLADNETVSGVFNCGSGKARSFLDLAKATFAAMGEQENISFRETPENIRKHYQYFTEANMAKIQQAGYAANGVSLEEGVERYVRDYLMQEDRFR</sequence>
<evidence type="ECO:0000313" key="6">
    <source>
        <dbReference type="EMBL" id="RED54301.1"/>
    </source>
</evidence>
<comment type="domain">
    <text evidence="4">Contains a large N-terminal NADP-binding domain, and a smaller C-terminal substrate-binding domain.</text>
</comment>
<evidence type="ECO:0000256" key="4">
    <source>
        <dbReference type="HAMAP-Rule" id="MF_01601"/>
    </source>
</evidence>
<evidence type="ECO:0000256" key="2">
    <source>
        <dbReference type="ARBA" id="ARBA00023235"/>
    </source>
</evidence>
<dbReference type="PANTHER" id="PTHR43103">
    <property type="entry name" value="NUCLEOSIDE-DIPHOSPHATE-SUGAR EPIMERASE"/>
    <property type="match status" value="1"/>
</dbReference>
<comment type="pathway">
    <text evidence="4">Nucleotide-sugar biosynthesis; ADP-L-glycero-beta-D-manno-heptose biosynthesis; ADP-L-glycero-beta-D-manno-heptose from D-glycero-beta-D-manno-heptose 7-phosphate: step 4/4.</text>
</comment>
<dbReference type="Gene3D" id="3.40.50.720">
    <property type="entry name" value="NAD(P)-binding Rossmann-like Domain"/>
    <property type="match status" value="1"/>
</dbReference>
<dbReference type="OrthoDB" id="9801785at2"/>
<reference evidence="6 7" key="1">
    <citation type="submission" date="2018-07" db="EMBL/GenBank/DDBJ databases">
        <title>Genomic Encyclopedia of Type Strains, Phase III (KMG-III): the genomes of soil and plant-associated and newly described type strains.</title>
        <authorList>
            <person name="Whitman W."/>
        </authorList>
    </citation>
    <scope>NUCLEOTIDE SEQUENCE [LARGE SCALE GENOMIC DNA]</scope>
    <source>
        <strain evidence="6 7">CECT 8488</strain>
    </source>
</reference>
<dbReference type="Gene3D" id="3.90.25.10">
    <property type="entry name" value="UDP-galactose 4-epimerase, domain 1"/>
    <property type="match status" value="1"/>
</dbReference>
<feature type="binding site" evidence="4">
    <location>
        <position position="285"/>
    </location>
    <ligand>
        <name>substrate</name>
    </ligand>
</feature>
<keyword evidence="1 4" id="KW-0521">NADP</keyword>
<feature type="binding site" evidence="4">
    <location>
        <position position="147"/>
    </location>
    <ligand>
        <name>NADP(+)</name>
        <dbReference type="ChEBI" id="CHEBI:58349"/>
    </ligand>
</feature>
<feature type="binding site" evidence="4">
    <location>
        <position position="183"/>
    </location>
    <ligand>
        <name>NADP(+)</name>
        <dbReference type="ChEBI" id="CHEBI:58349"/>
    </ligand>
</feature>
<organism evidence="6 7">
    <name type="scientific">Aestuariispira insulae</name>
    <dbReference type="NCBI Taxonomy" id="1461337"/>
    <lineage>
        <taxon>Bacteria</taxon>
        <taxon>Pseudomonadati</taxon>
        <taxon>Pseudomonadota</taxon>
        <taxon>Alphaproteobacteria</taxon>
        <taxon>Rhodospirillales</taxon>
        <taxon>Kiloniellaceae</taxon>
        <taxon>Aestuariispira</taxon>
    </lineage>
</organism>
<comment type="similarity">
    <text evidence="4">Belongs to the NAD(P)-dependent epimerase/dehydratase family. HldD subfamily.</text>
</comment>
<keyword evidence="3 4" id="KW-0119">Carbohydrate metabolism</keyword>
<dbReference type="Proteomes" id="UP000256845">
    <property type="component" value="Unassembled WGS sequence"/>
</dbReference>
<comment type="caution">
    <text evidence="6">The sequence shown here is derived from an EMBL/GenBank/DDBJ whole genome shotgun (WGS) entry which is preliminary data.</text>
</comment>
<feature type="binding site" evidence="4">
    <location>
        <position position="220"/>
    </location>
    <ligand>
        <name>substrate</name>
    </ligand>
</feature>
<feature type="binding site" evidence="4">
    <location>
        <begin position="73"/>
        <end position="77"/>
    </location>
    <ligand>
        <name>NADP(+)</name>
        <dbReference type="ChEBI" id="CHEBI:58349"/>
    </ligand>
</feature>
<evidence type="ECO:0000256" key="3">
    <source>
        <dbReference type="ARBA" id="ARBA00023277"/>
    </source>
</evidence>
<dbReference type="HAMAP" id="MF_01601">
    <property type="entry name" value="Heptose_epimerase"/>
    <property type="match status" value="1"/>
</dbReference>
<dbReference type="InterPro" id="IPR036291">
    <property type="entry name" value="NAD(P)-bd_dom_sf"/>
</dbReference>
<dbReference type="InterPro" id="IPR011912">
    <property type="entry name" value="Heptose_epim"/>
</dbReference>
<dbReference type="RefSeq" id="WP_115935366.1">
    <property type="nucleotide sequence ID" value="NZ_QRDW01000001.1"/>
</dbReference>
<dbReference type="EC" id="5.1.3.20" evidence="4"/>
<evidence type="ECO:0000256" key="1">
    <source>
        <dbReference type="ARBA" id="ARBA00022857"/>
    </source>
</evidence>
<dbReference type="GO" id="GO:0097171">
    <property type="term" value="P:ADP-L-glycero-beta-D-manno-heptose biosynthetic process"/>
    <property type="evidence" value="ECO:0007669"/>
    <property type="project" value="UniProtKB-UniPathway"/>
</dbReference>
<dbReference type="PANTHER" id="PTHR43103:SF3">
    <property type="entry name" value="ADP-L-GLYCERO-D-MANNO-HEPTOSE-6-EPIMERASE"/>
    <property type="match status" value="1"/>
</dbReference>
<feature type="binding site" evidence="4">
    <location>
        <position position="175"/>
    </location>
    <ligand>
        <name>NADP(+)</name>
        <dbReference type="ChEBI" id="CHEBI:58349"/>
    </ligand>
</feature>
<protein>
    <recommendedName>
        <fullName evidence="4">ADP-L-glycero-D-manno-heptose-6-epimerase</fullName>
        <ecNumber evidence="4">5.1.3.20</ecNumber>
    </recommendedName>
    <alternativeName>
        <fullName evidence="4">ADP-L-glycero-beta-D-manno-heptose-6-epimerase</fullName>
        <shortName evidence="4">ADP-glyceromanno-heptose 6-epimerase</shortName>
        <shortName evidence="4">ADP-hep 6-epimerase</shortName>
        <shortName evidence="4">AGME</shortName>
    </alternativeName>
</protein>
<keyword evidence="7" id="KW-1185">Reference proteome</keyword>
<feature type="binding site" evidence="4">
    <location>
        <begin position="206"/>
        <end position="209"/>
    </location>
    <ligand>
        <name>substrate</name>
    </ligand>
</feature>
<feature type="active site" description="Proton acceptor" evidence="4">
    <location>
        <position position="143"/>
    </location>
</feature>
<dbReference type="SUPFAM" id="SSF51735">
    <property type="entry name" value="NAD(P)-binding Rossmann-fold domains"/>
    <property type="match status" value="1"/>
</dbReference>